<evidence type="ECO:0000256" key="9">
    <source>
        <dbReference type="ARBA" id="ARBA00022989"/>
    </source>
</evidence>
<evidence type="ECO:0000313" key="14">
    <source>
        <dbReference type="EMBL" id="OGM03689.1"/>
    </source>
</evidence>
<dbReference type="AlphaFoldDB" id="A0A1F7WMS2"/>
<keyword evidence="10 12" id="KW-0482">Metalloprotease</keyword>
<organism evidence="14 15">
    <name type="scientific">Candidatus Woesebacteria bacterium GWA1_42_12</name>
    <dbReference type="NCBI Taxonomy" id="1802472"/>
    <lineage>
        <taxon>Bacteria</taxon>
        <taxon>Candidatus Woeseibacteriota</taxon>
    </lineage>
</organism>
<feature type="binding site" evidence="12">
    <location>
        <position position="227"/>
    </location>
    <ligand>
        <name>Zn(2+)</name>
        <dbReference type="ChEBI" id="CHEBI:29105"/>
        <note>catalytic</note>
    </ligand>
</feature>
<dbReference type="HAMAP" id="MF_00188">
    <property type="entry name" value="Pept_M48_protease_HtpX"/>
    <property type="match status" value="1"/>
</dbReference>
<dbReference type="PANTHER" id="PTHR43221:SF1">
    <property type="entry name" value="PROTEASE HTPX"/>
    <property type="match status" value="1"/>
</dbReference>
<dbReference type="GO" id="GO:0005886">
    <property type="term" value="C:plasma membrane"/>
    <property type="evidence" value="ECO:0007669"/>
    <property type="project" value="UniProtKB-SubCell"/>
</dbReference>
<keyword evidence="9 12" id="KW-1133">Transmembrane helix</keyword>
<evidence type="ECO:0000256" key="6">
    <source>
        <dbReference type="ARBA" id="ARBA00022723"/>
    </source>
</evidence>
<proteinExistence type="inferred from homology"/>
<keyword evidence="7 12" id="KW-0378">Hydrolase</keyword>
<evidence type="ECO:0000256" key="4">
    <source>
        <dbReference type="ARBA" id="ARBA00022670"/>
    </source>
</evidence>
<evidence type="ECO:0000256" key="11">
    <source>
        <dbReference type="ARBA" id="ARBA00023136"/>
    </source>
</evidence>
<comment type="similarity">
    <text evidence="2 12">Belongs to the peptidase M48B family.</text>
</comment>
<sequence>MINIYEAQAANRRKSVIIIVFFILFVTLAVYFISNGLAAYYGYEPGGLGVAGIALIISGLLSFASYYFSDKIILGISGARPADRKRDFLFFTVTENLSIASGIPKPNLYVIEDSAPNAFATGRDPQHAVVCATTGLLEKLDRTELEGVIAHELSHIKNYDTRLMAIVAILVGTVALLADFFLRVSFRSRGGRRGGTGAIFLILGLIFAIISPIVAQLIQLAVSRRREFFADASSVALTRQPQGLISALLKISKDHEPLEAANKATAHLYIENPFKEKGHGTVGWFSSLFNTHPPLEDRLKALKEMA</sequence>
<comment type="cofactor">
    <cofactor evidence="12">
        <name>Zn(2+)</name>
        <dbReference type="ChEBI" id="CHEBI:29105"/>
    </cofactor>
    <text evidence="12">Binds 1 zinc ion per subunit.</text>
</comment>
<feature type="binding site" evidence="12">
    <location>
        <position position="151"/>
    </location>
    <ligand>
        <name>Zn(2+)</name>
        <dbReference type="ChEBI" id="CHEBI:29105"/>
        <note>catalytic</note>
    </ligand>
</feature>
<keyword evidence="3 12" id="KW-1003">Cell membrane</keyword>
<feature type="transmembrane region" description="Helical" evidence="12">
    <location>
        <begin position="47"/>
        <end position="68"/>
    </location>
</feature>
<dbReference type="EMBL" id="MGFK01000031">
    <property type="protein sequence ID" value="OGM03689.1"/>
    <property type="molecule type" value="Genomic_DNA"/>
</dbReference>
<gene>
    <name evidence="12" type="primary">htpX</name>
    <name evidence="14" type="ORF">A2112_01970</name>
</gene>
<evidence type="ECO:0000256" key="3">
    <source>
        <dbReference type="ARBA" id="ARBA00022475"/>
    </source>
</evidence>
<dbReference type="Gene3D" id="3.30.2010.10">
    <property type="entry name" value="Metalloproteases ('zincins'), catalytic domain"/>
    <property type="match status" value="1"/>
</dbReference>
<dbReference type="PANTHER" id="PTHR43221">
    <property type="entry name" value="PROTEASE HTPX"/>
    <property type="match status" value="1"/>
</dbReference>
<feature type="domain" description="Peptidase M48" evidence="13">
    <location>
        <begin position="93"/>
        <end position="305"/>
    </location>
</feature>
<evidence type="ECO:0000256" key="8">
    <source>
        <dbReference type="ARBA" id="ARBA00022833"/>
    </source>
</evidence>
<keyword evidence="8 12" id="KW-0862">Zinc</keyword>
<keyword evidence="6 12" id="KW-0479">Metal-binding</keyword>
<evidence type="ECO:0000313" key="15">
    <source>
        <dbReference type="Proteomes" id="UP000177091"/>
    </source>
</evidence>
<keyword evidence="11 12" id="KW-0472">Membrane</keyword>
<dbReference type="CDD" id="cd07340">
    <property type="entry name" value="M48B_Htpx_like"/>
    <property type="match status" value="1"/>
</dbReference>
<dbReference type="GO" id="GO:0008270">
    <property type="term" value="F:zinc ion binding"/>
    <property type="evidence" value="ECO:0007669"/>
    <property type="project" value="UniProtKB-UniRule"/>
</dbReference>
<dbReference type="InterPro" id="IPR050083">
    <property type="entry name" value="HtpX_protease"/>
</dbReference>
<reference evidence="14 15" key="1">
    <citation type="journal article" date="2016" name="Nat. Commun.">
        <title>Thousands of microbial genomes shed light on interconnected biogeochemical processes in an aquifer system.</title>
        <authorList>
            <person name="Anantharaman K."/>
            <person name="Brown C.T."/>
            <person name="Hug L.A."/>
            <person name="Sharon I."/>
            <person name="Castelle C.J."/>
            <person name="Probst A.J."/>
            <person name="Thomas B.C."/>
            <person name="Singh A."/>
            <person name="Wilkins M.J."/>
            <person name="Karaoz U."/>
            <person name="Brodie E.L."/>
            <person name="Williams K.H."/>
            <person name="Hubbard S.S."/>
            <person name="Banfield J.F."/>
        </authorList>
    </citation>
    <scope>NUCLEOTIDE SEQUENCE [LARGE SCALE GENOMIC DNA]</scope>
</reference>
<dbReference type="GO" id="GO:0004222">
    <property type="term" value="F:metalloendopeptidase activity"/>
    <property type="evidence" value="ECO:0007669"/>
    <property type="project" value="UniProtKB-UniRule"/>
</dbReference>
<evidence type="ECO:0000256" key="7">
    <source>
        <dbReference type="ARBA" id="ARBA00022801"/>
    </source>
</evidence>
<feature type="binding site" evidence="12">
    <location>
        <position position="155"/>
    </location>
    <ligand>
        <name>Zn(2+)</name>
        <dbReference type="ChEBI" id="CHEBI:29105"/>
        <note>catalytic</note>
    </ligand>
</feature>
<evidence type="ECO:0000256" key="10">
    <source>
        <dbReference type="ARBA" id="ARBA00023049"/>
    </source>
</evidence>
<feature type="active site" evidence="12">
    <location>
        <position position="152"/>
    </location>
</feature>
<feature type="transmembrane region" description="Helical" evidence="12">
    <location>
        <begin position="163"/>
        <end position="186"/>
    </location>
</feature>
<feature type="transmembrane region" description="Helical" evidence="12">
    <location>
        <begin position="198"/>
        <end position="218"/>
    </location>
</feature>
<evidence type="ECO:0000256" key="5">
    <source>
        <dbReference type="ARBA" id="ARBA00022692"/>
    </source>
</evidence>
<comment type="caution">
    <text evidence="14">The sequence shown here is derived from an EMBL/GenBank/DDBJ whole genome shotgun (WGS) entry which is preliminary data.</text>
</comment>
<name>A0A1F7WMS2_9BACT</name>
<evidence type="ECO:0000256" key="1">
    <source>
        <dbReference type="ARBA" id="ARBA00004651"/>
    </source>
</evidence>
<dbReference type="Proteomes" id="UP000177091">
    <property type="component" value="Unassembled WGS sequence"/>
</dbReference>
<comment type="subcellular location">
    <subcellularLocation>
        <location evidence="1 12">Cell membrane</location>
        <topology evidence="1 12">Multi-pass membrane protein</topology>
    </subcellularLocation>
</comment>
<dbReference type="InterPro" id="IPR022919">
    <property type="entry name" value="Pept_M48_protease_HtpX"/>
</dbReference>
<dbReference type="EC" id="3.4.24.-" evidence="12"/>
<dbReference type="GO" id="GO:0006508">
    <property type="term" value="P:proteolysis"/>
    <property type="evidence" value="ECO:0007669"/>
    <property type="project" value="UniProtKB-KW"/>
</dbReference>
<feature type="transmembrane region" description="Helical" evidence="12">
    <location>
        <begin position="16"/>
        <end position="41"/>
    </location>
</feature>
<dbReference type="InterPro" id="IPR001915">
    <property type="entry name" value="Peptidase_M48"/>
</dbReference>
<keyword evidence="4 12" id="KW-0645">Protease</keyword>
<protein>
    <recommendedName>
        <fullName evidence="12">Protease HtpX homolog</fullName>
        <ecNumber evidence="12">3.4.24.-</ecNumber>
    </recommendedName>
</protein>
<evidence type="ECO:0000256" key="2">
    <source>
        <dbReference type="ARBA" id="ARBA00009779"/>
    </source>
</evidence>
<keyword evidence="5 12" id="KW-0812">Transmembrane</keyword>
<evidence type="ECO:0000256" key="12">
    <source>
        <dbReference type="HAMAP-Rule" id="MF_00188"/>
    </source>
</evidence>
<evidence type="ECO:0000259" key="13">
    <source>
        <dbReference type="Pfam" id="PF01435"/>
    </source>
</evidence>
<accession>A0A1F7WMS2</accession>
<dbReference type="Pfam" id="PF01435">
    <property type="entry name" value="Peptidase_M48"/>
    <property type="match status" value="1"/>
</dbReference>